<dbReference type="RefSeq" id="WP_057327553.1">
    <property type="nucleotide sequence ID" value="NZ_CZBM01000001.1"/>
</dbReference>
<reference evidence="2 3" key="1">
    <citation type="submission" date="2015-09" db="EMBL/GenBank/DDBJ databases">
        <authorList>
            <consortium name="Pathogen Informatics"/>
        </authorList>
    </citation>
    <scope>NUCLEOTIDE SEQUENCE [LARGE SCALE GENOMIC DNA]</scope>
    <source>
        <strain evidence="2 3">2789STDY5834948</strain>
    </source>
</reference>
<sequence>MEIICFEKKAFEEFAAKIERFIQRVSEMPHLKGMRETNEWLDHYEVCRKLRISKRTLQTLRDNGTLAYTKIGNRTYYLPEDVERIVTKVEDRRREARYKGRTV</sequence>
<dbReference type="SUPFAM" id="SSF46955">
    <property type="entry name" value="Putative DNA-binding domain"/>
    <property type="match status" value="1"/>
</dbReference>
<dbReference type="AlphaFoldDB" id="A0A174NQM9"/>
<dbReference type="Proteomes" id="UP000095332">
    <property type="component" value="Unassembled WGS sequence"/>
</dbReference>
<dbReference type="EMBL" id="CZBM01000001">
    <property type="protein sequence ID" value="CUP49177.1"/>
    <property type="molecule type" value="Genomic_DNA"/>
</dbReference>
<dbReference type="InterPro" id="IPR009061">
    <property type="entry name" value="DNA-bd_dom_put_sf"/>
</dbReference>
<gene>
    <name evidence="2" type="ORF">ERS852560_00104</name>
</gene>
<dbReference type="PANTHER" id="PTHR34585">
    <property type="match status" value="1"/>
</dbReference>
<evidence type="ECO:0000313" key="2">
    <source>
        <dbReference type="EMBL" id="CUP49177.1"/>
    </source>
</evidence>
<proteinExistence type="predicted"/>
<evidence type="ECO:0000313" key="3">
    <source>
        <dbReference type="Proteomes" id="UP000095332"/>
    </source>
</evidence>
<organism evidence="2 3">
    <name type="scientific">Parabacteroides distasonis</name>
    <dbReference type="NCBI Taxonomy" id="823"/>
    <lineage>
        <taxon>Bacteria</taxon>
        <taxon>Pseudomonadati</taxon>
        <taxon>Bacteroidota</taxon>
        <taxon>Bacteroidia</taxon>
        <taxon>Bacteroidales</taxon>
        <taxon>Tannerellaceae</taxon>
        <taxon>Parabacteroides</taxon>
    </lineage>
</organism>
<dbReference type="InterPro" id="IPR041657">
    <property type="entry name" value="HTH_17"/>
</dbReference>
<feature type="domain" description="Helix-turn-helix" evidence="1">
    <location>
        <begin position="40"/>
        <end position="84"/>
    </location>
</feature>
<protein>
    <submittedName>
        <fullName evidence="2">Helix-turn-helix domain</fullName>
    </submittedName>
</protein>
<evidence type="ECO:0000259" key="1">
    <source>
        <dbReference type="Pfam" id="PF12728"/>
    </source>
</evidence>
<accession>A0A174NQM9</accession>
<dbReference type="PANTHER" id="PTHR34585:SF22">
    <property type="entry name" value="HELIX-TURN-HELIX DOMAIN-CONTAINING PROTEIN"/>
    <property type="match status" value="1"/>
</dbReference>
<name>A0A174NQM9_PARDI</name>
<dbReference type="Pfam" id="PF12728">
    <property type="entry name" value="HTH_17"/>
    <property type="match status" value="1"/>
</dbReference>